<sequence length="120" mass="13009">MQTRSAGRREGQREGRRQPGQGRRRRVRGRALLRDSASRRSPGRPSIPTGPQEHTAGCELTGPLAHFREARPQFAGTASLARVQSLVARAWETAGSRFFSRLEGGATAGACLFYCLGDSG</sequence>
<accession>A0ACB0DRN1</accession>
<organism evidence="1 2">
    <name type="scientific">Rangifer tarandus platyrhynchus</name>
    <name type="common">Svalbard reindeer</name>
    <dbReference type="NCBI Taxonomy" id="3082113"/>
    <lineage>
        <taxon>Eukaryota</taxon>
        <taxon>Metazoa</taxon>
        <taxon>Chordata</taxon>
        <taxon>Craniata</taxon>
        <taxon>Vertebrata</taxon>
        <taxon>Euteleostomi</taxon>
        <taxon>Mammalia</taxon>
        <taxon>Eutheria</taxon>
        <taxon>Laurasiatheria</taxon>
        <taxon>Artiodactyla</taxon>
        <taxon>Ruminantia</taxon>
        <taxon>Pecora</taxon>
        <taxon>Cervidae</taxon>
        <taxon>Odocoileinae</taxon>
        <taxon>Rangifer</taxon>
    </lineage>
</organism>
<reference evidence="1" key="1">
    <citation type="submission" date="2023-05" db="EMBL/GenBank/DDBJ databases">
        <authorList>
            <consortium name="ELIXIR-Norway"/>
        </authorList>
    </citation>
    <scope>NUCLEOTIDE SEQUENCE</scope>
</reference>
<dbReference type="EMBL" id="OX596085">
    <property type="protein sequence ID" value="CAI9690922.1"/>
    <property type="molecule type" value="Genomic_DNA"/>
</dbReference>
<dbReference type="Proteomes" id="UP001162501">
    <property type="component" value="Chromosome 1"/>
</dbReference>
<evidence type="ECO:0000313" key="2">
    <source>
        <dbReference type="Proteomes" id="UP001162501"/>
    </source>
</evidence>
<gene>
    <name evidence="1" type="ORF">MRATA1EN3_LOCUS2135</name>
</gene>
<name>A0ACB0DRN1_RANTA</name>
<proteinExistence type="predicted"/>
<protein>
    <submittedName>
        <fullName evidence="1">Uncharacterized protein</fullName>
    </submittedName>
</protein>
<evidence type="ECO:0000313" key="1">
    <source>
        <dbReference type="EMBL" id="CAI9690922.1"/>
    </source>
</evidence>